<comment type="caution">
    <text evidence="1">The sequence shown here is derived from an EMBL/GenBank/DDBJ whole genome shotgun (WGS) entry which is preliminary data.</text>
</comment>
<sequence length="39" mass="4428">MTSGNLGQLLRRTGRLDEAELRYRQSMRATTEIGDWAAC</sequence>
<proteinExistence type="predicted"/>
<dbReference type="Proteomes" id="UP001165283">
    <property type="component" value="Unassembled WGS sequence"/>
</dbReference>
<evidence type="ECO:0008006" key="3">
    <source>
        <dbReference type="Google" id="ProtNLM"/>
    </source>
</evidence>
<evidence type="ECO:0000313" key="2">
    <source>
        <dbReference type="Proteomes" id="UP001165283"/>
    </source>
</evidence>
<name>A0ABT0ZZI2_9PSEU</name>
<reference evidence="1" key="1">
    <citation type="submission" date="2021-04" db="EMBL/GenBank/DDBJ databases">
        <title>Pseudonocardia sp. nov., isolated from sandy soil of mangrove forest.</title>
        <authorList>
            <person name="Zan Z."/>
            <person name="Huang R."/>
            <person name="Liu W."/>
        </authorList>
    </citation>
    <scope>NUCLEOTIDE SEQUENCE</scope>
    <source>
        <strain evidence="1">S2-4</strain>
    </source>
</reference>
<evidence type="ECO:0000313" key="1">
    <source>
        <dbReference type="EMBL" id="MCO1656155.1"/>
    </source>
</evidence>
<organism evidence="1 2">
    <name type="scientific">Pseudonocardia humida</name>
    <dbReference type="NCBI Taxonomy" id="2800819"/>
    <lineage>
        <taxon>Bacteria</taxon>
        <taxon>Bacillati</taxon>
        <taxon>Actinomycetota</taxon>
        <taxon>Actinomycetes</taxon>
        <taxon>Pseudonocardiales</taxon>
        <taxon>Pseudonocardiaceae</taxon>
        <taxon>Pseudonocardia</taxon>
    </lineage>
</organism>
<gene>
    <name evidence="1" type="ORF">KDL28_13935</name>
</gene>
<keyword evidence="2" id="KW-1185">Reference proteome</keyword>
<accession>A0ABT0ZZI2</accession>
<protein>
    <recommendedName>
        <fullName evidence="3">Tetratricopeptide repeat protein</fullName>
    </recommendedName>
</protein>
<dbReference type="EMBL" id="JAGSOV010000032">
    <property type="protein sequence ID" value="MCO1656155.1"/>
    <property type="molecule type" value="Genomic_DNA"/>
</dbReference>